<name>A0A1S2M8A4_9BACI</name>
<protein>
    <submittedName>
        <fullName evidence="1">Uncharacterized protein</fullName>
    </submittedName>
</protein>
<dbReference type="KEGG" id="aia:AWH56_009015"/>
<dbReference type="AlphaFoldDB" id="A0A1S2M8A4"/>
<sequence length="155" mass="17906">MNNLTFVESKNNQNGDCNMLNFEEYIKDDPYFIRDITISFGSMFYNIKSIVKLKDMSDDAVLNTAIKNWVHMCSNRGFIKDAIERGDKKEVRRLIRNTISTSGSGGGMISFFKFGKAIEVKTLDGRKLYPTENDLANRYIEMMMPEQKELEQALF</sequence>
<reference evidence="1 3" key="1">
    <citation type="submission" date="2016-10" db="EMBL/GenBank/DDBJ databases">
        <title>Draft genome sequences of four alkaliphilic bacteria belonging to the Anaerobacillus genus.</title>
        <authorList>
            <person name="Bassil N.M."/>
            <person name="Lloyd J.R."/>
        </authorList>
    </citation>
    <scope>NUCLEOTIDE SEQUENCE [LARGE SCALE GENOMIC DNA]</scope>
    <source>
        <strain evidence="1 3">NB2006</strain>
    </source>
</reference>
<reference evidence="2 3" key="3">
    <citation type="journal article" date="2019" name="Int. J. Syst. Evol. Microbiol.">
        <title>Anaerobacillus isosaccharinicus sp. nov., an alkaliphilic bacterium which degrades isosaccharinic acid.</title>
        <authorList>
            <person name="Bassil N.M."/>
            <person name="Lloyd J.R."/>
        </authorList>
    </citation>
    <scope>NUCLEOTIDE SEQUENCE [LARGE SCALE GENOMIC DNA]</scope>
    <source>
        <strain evidence="2 3">NB2006</strain>
    </source>
</reference>
<evidence type="ECO:0000313" key="3">
    <source>
        <dbReference type="Proteomes" id="UP000180175"/>
    </source>
</evidence>
<gene>
    <name evidence="2" type="ORF">AWH56_009015</name>
    <name evidence="1" type="ORF">AWH56_06700</name>
</gene>
<organism evidence="1 3">
    <name type="scientific">Anaerobacillus isosaccharinicus</name>
    <dbReference type="NCBI Taxonomy" id="1532552"/>
    <lineage>
        <taxon>Bacteria</taxon>
        <taxon>Bacillati</taxon>
        <taxon>Bacillota</taxon>
        <taxon>Bacilli</taxon>
        <taxon>Bacillales</taxon>
        <taxon>Bacillaceae</taxon>
        <taxon>Anaerobacillus</taxon>
    </lineage>
</organism>
<dbReference type="Proteomes" id="UP000180175">
    <property type="component" value="Chromosome"/>
</dbReference>
<dbReference type="EMBL" id="CP063356">
    <property type="protein sequence ID" value="QOY37702.1"/>
    <property type="molecule type" value="Genomic_DNA"/>
</dbReference>
<accession>A0A1S2M8A4</accession>
<evidence type="ECO:0000313" key="2">
    <source>
        <dbReference type="EMBL" id="QOY37702.1"/>
    </source>
</evidence>
<keyword evidence="3" id="KW-1185">Reference proteome</keyword>
<reference evidence="2" key="4">
    <citation type="submission" date="2020-10" db="EMBL/GenBank/DDBJ databases">
        <authorList>
            <person name="Bassil N.M."/>
            <person name="Lloyd J.R."/>
        </authorList>
    </citation>
    <scope>NUCLEOTIDE SEQUENCE</scope>
    <source>
        <strain evidence="2">NB2006</strain>
    </source>
</reference>
<dbReference type="RefSeq" id="WP_071316394.1">
    <property type="nucleotide sequence ID" value="NZ_CP063356.2"/>
</dbReference>
<evidence type="ECO:0000313" key="1">
    <source>
        <dbReference type="EMBL" id="OIJ21052.1"/>
    </source>
</evidence>
<reference evidence="2 3" key="2">
    <citation type="journal article" date="2017" name="Genome Announc.">
        <title>Draft Genome Sequences of Four Alkaliphilic Bacteria Belonging to the Anaerobacillus Genus.</title>
        <authorList>
            <person name="Bassil N.M."/>
            <person name="Lloyd J.R."/>
        </authorList>
    </citation>
    <scope>NUCLEOTIDE SEQUENCE [LARGE SCALE GENOMIC DNA]</scope>
    <source>
        <strain evidence="2 3">NB2006</strain>
    </source>
</reference>
<proteinExistence type="predicted"/>
<dbReference type="EMBL" id="LQXD01000060">
    <property type="protein sequence ID" value="OIJ21052.1"/>
    <property type="molecule type" value="Genomic_DNA"/>
</dbReference>